<reference evidence="3" key="1">
    <citation type="journal article" date="2019" name="Int. J. Syst. Evol. Microbiol.">
        <title>The Global Catalogue of Microorganisms (GCM) 10K type strain sequencing project: providing services to taxonomists for standard genome sequencing and annotation.</title>
        <authorList>
            <consortium name="The Broad Institute Genomics Platform"/>
            <consortium name="The Broad Institute Genome Sequencing Center for Infectious Disease"/>
            <person name="Wu L."/>
            <person name="Ma J."/>
        </authorList>
    </citation>
    <scope>NUCLEOTIDE SEQUENCE [LARGE SCALE GENOMIC DNA]</scope>
    <source>
        <strain evidence="3">CCUG 50347</strain>
    </source>
</reference>
<dbReference type="Proteomes" id="UP001595909">
    <property type="component" value="Unassembled WGS sequence"/>
</dbReference>
<evidence type="ECO:0000313" key="3">
    <source>
        <dbReference type="Proteomes" id="UP001595909"/>
    </source>
</evidence>
<dbReference type="SUPFAM" id="SSF55729">
    <property type="entry name" value="Acyl-CoA N-acyltransferases (Nat)"/>
    <property type="match status" value="1"/>
</dbReference>
<sequence length="238" mass="26622">MQDNSSAGTTLTRYARFARTTLESGTFIPTMRSVGKRALSTSHSYGLKRDLVAPHETPVAKIPISVRAMRDDDVEHILDIHAEVDTAERWERQTRGRLLDQGIGSPYVAVNSDDEPCYVQWLFSADDNDDVQSFFHGIFPVLGPDEALLEGAFTPVRHQGKRIMSAGMSMIAEKATDLGARYVVTFVGTDNIASLKGCERAGFLPYVDRLEKRLAGRRRMEFQEMDAARVEETRVLKP</sequence>
<keyword evidence="2" id="KW-0012">Acyltransferase</keyword>
<dbReference type="RefSeq" id="WP_274191936.1">
    <property type="nucleotide sequence ID" value="NZ_BAABHN010000038.1"/>
</dbReference>
<dbReference type="EMBL" id="JBHSIM010000038">
    <property type="protein sequence ID" value="MFC4834178.1"/>
    <property type="molecule type" value="Genomic_DNA"/>
</dbReference>
<comment type="caution">
    <text evidence="2">The sequence shown here is derived from an EMBL/GenBank/DDBJ whole genome shotgun (WGS) entry which is preliminary data.</text>
</comment>
<keyword evidence="3" id="KW-1185">Reference proteome</keyword>
<gene>
    <name evidence="2" type="ORF">ACFPEL_17310</name>
</gene>
<dbReference type="GO" id="GO:0016746">
    <property type="term" value="F:acyltransferase activity"/>
    <property type="evidence" value="ECO:0007669"/>
    <property type="project" value="UniProtKB-KW"/>
</dbReference>
<protein>
    <submittedName>
        <fullName evidence="2">GNAT family N-acetyltransferase</fullName>
        <ecNumber evidence="2">2.3.-.-</ecNumber>
    </submittedName>
</protein>
<feature type="domain" description="N-acetyltransferase" evidence="1">
    <location>
        <begin position="64"/>
        <end position="221"/>
    </location>
</feature>
<dbReference type="EC" id="2.3.-.-" evidence="2"/>
<evidence type="ECO:0000259" key="1">
    <source>
        <dbReference type="PROSITE" id="PS51186"/>
    </source>
</evidence>
<organism evidence="2 3">
    <name type="scientific">Actinomycetospora chibensis</name>
    <dbReference type="NCBI Taxonomy" id="663606"/>
    <lineage>
        <taxon>Bacteria</taxon>
        <taxon>Bacillati</taxon>
        <taxon>Actinomycetota</taxon>
        <taxon>Actinomycetes</taxon>
        <taxon>Pseudonocardiales</taxon>
        <taxon>Pseudonocardiaceae</taxon>
        <taxon>Actinomycetospora</taxon>
    </lineage>
</organism>
<dbReference type="PROSITE" id="PS51186">
    <property type="entry name" value="GNAT"/>
    <property type="match status" value="1"/>
</dbReference>
<proteinExistence type="predicted"/>
<name>A0ABV9RLJ1_9PSEU</name>
<keyword evidence="2" id="KW-0808">Transferase</keyword>
<dbReference type="InterPro" id="IPR000182">
    <property type="entry name" value="GNAT_dom"/>
</dbReference>
<accession>A0ABV9RLJ1</accession>
<dbReference type="Gene3D" id="3.40.630.30">
    <property type="match status" value="1"/>
</dbReference>
<evidence type="ECO:0000313" key="2">
    <source>
        <dbReference type="EMBL" id="MFC4834178.1"/>
    </source>
</evidence>
<dbReference type="InterPro" id="IPR016181">
    <property type="entry name" value="Acyl_CoA_acyltransferase"/>
</dbReference>